<feature type="compositionally biased region" description="Pro residues" evidence="1">
    <location>
        <begin position="448"/>
        <end position="457"/>
    </location>
</feature>
<dbReference type="InterPro" id="IPR006976">
    <property type="entry name" value="VanZ-like"/>
</dbReference>
<dbReference type="Proteomes" id="UP000245474">
    <property type="component" value="Unassembled WGS sequence"/>
</dbReference>
<feature type="transmembrane region" description="Helical" evidence="2">
    <location>
        <begin position="1050"/>
        <end position="1069"/>
    </location>
</feature>
<evidence type="ECO:0000256" key="2">
    <source>
        <dbReference type="SAM" id="Phobius"/>
    </source>
</evidence>
<feature type="compositionally biased region" description="Basic residues" evidence="1">
    <location>
        <begin position="487"/>
        <end position="506"/>
    </location>
</feature>
<sequence length="1220" mass="131010">MVTTAAERAIPATGPTTGRRLWPWITAYLAGLAYVSFIPFRYRGLPAEIWWQRALELRWLDLGLGSRADWIANLVLFVPFGMLLVAALARRHRHPGPIAALGALFAVLLTALAIEVVQPQFSPRTASLNDILAALLGGGLGISLWIGAGPRILASLRAAAHPGLPGITAGLGVYTAGYLLFSLFPFDFITSADELSRRLATRPPALLISGCEDEARCAARLLLETLTVLPIGAWLALRARLHGRALGTAPVFLAGLALGVCLETLQIFIFHGVSQGASIVARGVGSAAGALALTHALSTPPERLRRQLRTLALAGIIPYAIGLPLLNGLTGSSRLPVNEALARLSEVSFLPFYYHYFTSEAEAMQSLVYHLGLYAPIGAALWTWGRGAATAGIAATVAALIALVMETGKLLVAELHPDPTNLLIAAVGAVLAHAVLERGFTALSARSPPLPAGPPSRVPAAAAESAGRPPGDSVAVSTSVWQQAPRSGRRIRRGARRHAPARPKRPSRYRARAVALLLGPTALAAALFWPMAGLLLVIGLIAYAAWLYRDPGAWLLAVPVAVPLLNFAPYTGRYFVSELDLLLAVTLAVGLWRRPPAAHGLHLPRLAATAAGLFAVSWVISLATGLWPLPPLDANAFATYDSPMNALRVGKGFAWGVALYLLARRLPSAEAERVGHRFTAGMTAGLAAVVAVVLWERNAYPGLLDFDSGYRVTALFADMHVGGPTIEAFLVLTLPFALLWTWQARHLITFLCGLTLLAGAAYAVLVTYSRAGYLGAALAAAATLAGLAWLAWRDGDRLRAIGSLAALVLLPLLAAGVQGGMGSYLDYRLTRLEADLEGRLERWQHALRLAEAGALEATLGHGLGAYPRLHVADRLAREERLPVNFAHSAEPGDGLLRLSPSQPSFVAQRVAAMPGSRLTVELQVRPVLAEWGALAVVLCETHRMEWVRCEWQRLRVEGEPGVWQQHELSIQAGDLGAGPWFAQRGLAFGIAHFGGEGIIEIERAALLDDGHDLLSNGSFTDGLERWYHTTSRHEAWRAENQWLEFYIDQGLLGATTFTLFILAAAAALARRSVAGSPVALAVLAALAGLLVIAVFATVFWSPRIAMLFWLVAFLGMARGRVERGGGDGVMGRRPRAARFTRRHRPAKAGFSGHTAASTSDADLITPSPRTHPSPTPQSHRIRYASSQRERRQEHHAHPHNRRGRLHWIGRHPPSDPRNRA</sequence>
<feature type="transmembrane region" description="Helical" evidence="2">
    <location>
        <begin position="747"/>
        <end position="765"/>
    </location>
</feature>
<feature type="transmembrane region" description="Helical" evidence="2">
    <location>
        <begin position="131"/>
        <end position="154"/>
    </location>
</feature>
<feature type="transmembrane region" description="Helical" evidence="2">
    <location>
        <begin position="391"/>
        <end position="413"/>
    </location>
</feature>
<dbReference type="AlphaFoldDB" id="A0A2U2MX76"/>
<keyword evidence="2" id="KW-1133">Transmembrane helix</keyword>
<feature type="transmembrane region" description="Helical" evidence="2">
    <location>
        <begin position="804"/>
        <end position="825"/>
    </location>
</feature>
<name>A0A2U2MX76_9GAMM</name>
<accession>A0A2U2MX76</accession>
<evidence type="ECO:0000313" key="4">
    <source>
        <dbReference type="EMBL" id="PWG61460.1"/>
    </source>
</evidence>
<feature type="transmembrane region" description="Helical" evidence="2">
    <location>
        <begin position="70"/>
        <end position="89"/>
    </location>
</feature>
<feature type="compositionally biased region" description="Basic residues" evidence="1">
    <location>
        <begin position="1132"/>
        <end position="1146"/>
    </location>
</feature>
<feature type="region of interest" description="Disordered" evidence="1">
    <location>
        <begin position="1124"/>
        <end position="1220"/>
    </location>
</feature>
<feature type="transmembrane region" description="Helical" evidence="2">
    <location>
        <begin position="1078"/>
        <end position="1098"/>
    </location>
</feature>
<dbReference type="RefSeq" id="WP_109679902.1">
    <property type="nucleotide sequence ID" value="NZ_CP086615.1"/>
</dbReference>
<feature type="transmembrane region" description="Helical" evidence="2">
    <location>
        <begin position="21"/>
        <end position="42"/>
    </location>
</feature>
<dbReference type="Pfam" id="PF04892">
    <property type="entry name" value="VanZ"/>
    <property type="match status" value="1"/>
</dbReference>
<comment type="caution">
    <text evidence="4">The sequence shown here is derived from an EMBL/GenBank/DDBJ whole genome shotgun (WGS) entry which is preliminary data.</text>
</comment>
<feature type="transmembrane region" description="Helical" evidence="2">
    <location>
        <begin position="166"/>
        <end position="186"/>
    </location>
</feature>
<evidence type="ECO:0000256" key="1">
    <source>
        <dbReference type="SAM" id="MobiDB-lite"/>
    </source>
</evidence>
<feature type="transmembrane region" description="Helical" evidence="2">
    <location>
        <begin position="310"/>
        <end position="329"/>
    </location>
</feature>
<feature type="transmembrane region" description="Helical" evidence="2">
    <location>
        <begin position="771"/>
        <end position="792"/>
    </location>
</feature>
<keyword evidence="2" id="KW-0812">Transmembrane</keyword>
<feature type="transmembrane region" description="Helical" evidence="2">
    <location>
        <begin position="574"/>
        <end position="592"/>
    </location>
</feature>
<dbReference type="PANTHER" id="PTHR37422">
    <property type="entry name" value="TEICHURONIC ACID BIOSYNTHESIS PROTEIN TUAE"/>
    <property type="match status" value="1"/>
</dbReference>
<organism evidence="4 5">
    <name type="scientific">Sediminicurvatus halobius</name>
    <dbReference type="NCBI Taxonomy" id="2182432"/>
    <lineage>
        <taxon>Bacteria</taxon>
        <taxon>Pseudomonadati</taxon>
        <taxon>Pseudomonadota</taxon>
        <taxon>Gammaproteobacteria</taxon>
        <taxon>Chromatiales</taxon>
        <taxon>Ectothiorhodospiraceae</taxon>
        <taxon>Sediminicurvatus</taxon>
    </lineage>
</organism>
<feature type="transmembrane region" description="Helical" evidence="2">
    <location>
        <begin position="98"/>
        <end position="119"/>
    </location>
</feature>
<feature type="transmembrane region" description="Helical" evidence="2">
    <location>
        <begin position="513"/>
        <end position="546"/>
    </location>
</feature>
<feature type="compositionally biased region" description="Basic residues" evidence="1">
    <location>
        <begin position="1193"/>
        <end position="1209"/>
    </location>
</feature>
<keyword evidence="2" id="KW-0472">Membrane</keyword>
<protein>
    <recommendedName>
        <fullName evidence="3">VanZ-like domain-containing protein</fullName>
    </recommendedName>
</protein>
<reference evidence="4 5" key="1">
    <citation type="submission" date="2018-05" db="EMBL/GenBank/DDBJ databases">
        <title>Spiribacter halobius sp. nov., a moderately halophilic bacterium isolated from marine solar saltern.</title>
        <authorList>
            <person name="Zheng W.-S."/>
            <person name="Lu D.-C."/>
            <person name="Du Z.-J."/>
        </authorList>
    </citation>
    <scope>NUCLEOTIDE SEQUENCE [LARGE SCALE GENOMIC DNA]</scope>
    <source>
        <strain evidence="4 5">E85</strain>
    </source>
</reference>
<keyword evidence="5" id="KW-1185">Reference proteome</keyword>
<evidence type="ECO:0000259" key="3">
    <source>
        <dbReference type="Pfam" id="PF04892"/>
    </source>
</evidence>
<dbReference type="OrthoDB" id="283584at2"/>
<dbReference type="PANTHER" id="PTHR37422:SF13">
    <property type="entry name" value="LIPOPOLYSACCHARIDE BIOSYNTHESIS PROTEIN PA4999-RELATED"/>
    <property type="match status" value="1"/>
</dbReference>
<feature type="region of interest" description="Disordered" evidence="1">
    <location>
        <begin position="447"/>
        <end position="506"/>
    </location>
</feature>
<evidence type="ECO:0000313" key="5">
    <source>
        <dbReference type="Proteomes" id="UP000245474"/>
    </source>
</evidence>
<feature type="transmembrane region" description="Helical" evidence="2">
    <location>
        <begin position="249"/>
        <end position="273"/>
    </location>
</feature>
<proteinExistence type="predicted"/>
<gene>
    <name evidence="4" type="ORF">DEM34_16305</name>
</gene>
<dbReference type="InterPro" id="IPR051533">
    <property type="entry name" value="WaaL-like"/>
</dbReference>
<feature type="transmembrane region" description="Helical" evidence="2">
    <location>
        <begin position="675"/>
        <end position="695"/>
    </location>
</feature>
<feature type="transmembrane region" description="Helical" evidence="2">
    <location>
        <begin position="715"/>
        <end position="740"/>
    </location>
</feature>
<feature type="transmembrane region" description="Helical" evidence="2">
    <location>
        <begin position="604"/>
        <end position="626"/>
    </location>
</feature>
<feature type="domain" description="VanZ-like" evidence="3">
    <location>
        <begin position="36"/>
        <end position="146"/>
    </location>
</feature>
<dbReference type="EMBL" id="QFFI01000034">
    <property type="protein sequence ID" value="PWG61460.1"/>
    <property type="molecule type" value="Genomic_DNA"/>
</dbReference>